<dbReference type="AlphaFoldDB" id="A0A0N1H9J1"/>
<accession>A0A0N1H9J1</accession>
<dbReference type="RefSeq" id="XP_018004298.1">
    <property type="nucleotide sequence ID" value="XM_018149247.1"/>
</dbReference>
<name>A0A0N1H9J1_9EURO</name>
<gene>
    <name evidence="1" type="ORF">AB675_8772</name>
</gene>
<sequence>MLFTRTLTDPGPSTELVRRFSDQQIAYQPRSNLARGLHEKVTLDRNREAQLKGNDALRKWDPIIPSQTAAPVDHVAELEKKLAVLYKRLEDAWKKFQKVHEKSTKIKVQGDKPDRNVILAAINKQQDALDKNQGTVSGKLRNGFRKVCSKIKSHDNVIKILPKDDRYFAIFVGSLITITEAGANYDKLSESIADTLEMIDEQLTYWGERIDKHGNLKMREYQIGIYVVQTEMLCEIFDRWSKSKGARLLASFNQEAVDDIVGKSKAELKELEKKLKAEEGDIKFEAGIRETQGVGQQVEGVGHKLEGVEQKVQVLGHMSATFANALNAELKDTQKLIQDNQKAQSIQIGYSIQTLLEEFNLLKATVNAQLLPAGNALPMLEGPRGFVEGPASQMTTRSPSPVLHPEYTEPEPMEQTMQEALFNLGEMVNTHLNDLTKCIGRIRSLKVDSEVQRRIEAFLQATGDQALWIQGPGDVSIPSQNTMTAALLASIISQNAGICIQYYNSITTMQGRHRDHRLALGVLITSLTVQILLALEADEIEAVKHLAPQIADLGNGELSYNEALELLTTLCRLYRETFSLSSTTARQAAEGSAQPPAPTTKICMLTDGYMNLLGQARRRRQLDHVEYDMDSHELNVDATERMSL</sequence>
<proteinExistence type="predicted"/>
<dbReference type="STRING" id="1664694.A0A0N1H9J1"/>
<comment type="caution">
    <text evidence="1">The sequence shown here is derived from an EMBL/GenBank/DDBJ whole genome shotgun (WGS) entry which is preliminary data.</text>
</comment>
<dbReference type="VEuPathDB" id="FungiDB:AB675_8772"/>
<organism evidence="1 2">
    <name type="scientific">Cyphellophora attinorum</name>
    <dbReference type="NCBI Taxonomy" id="1664694"/>
    <lineage>
        <taxon>Eukaryota</taxon>
        <taxon>Fungi</taxon>
        <taxon>Dikarya</taxon>
        <taxon>Ascomycota</taxon>
        <taxon>Pezizomycotina</taxon>
        <taxon>Eurotiomycetes</taxon>
        <taxon>Chaetothyriomycetidae</taxon>
        <taxon>Chaetothyriales</taxon>
        <taxon>Cyphellophoraceae</taxon>
        <taxon>Cyphellophora</taxon>
    </lineage>
</organism>
<dbReference type="EMBL" id="LFJN01000003">
    <property type="protein sequence ID" value="KPI44335.1"/>
    <property type="molecule type" value="Genomic_DNA"/>
</dbReference>
<protein>
    <submittedName>
        <fullName evidence="1">Uncharacterized protein</fullName>
    </submittedName>
</protein>
<evidence type="ECO:0000313" key="2">
    <source>
        <dbReference type="Proteomes" id="UP000038010"/>
    </source>
</evidence>
<dbReference type="OrthoDB" id="4148551at2759"/>
<dbReference type="Proteomes" id="UP000038010">
    <property type="component" value="Unassembled WGS sequence"/>
</dbReference>
<keyword evidence="2" id="KW-1185">Reference proteome</keyword>
<dbReference type="GeneID" id="28741127"/>
<evidence type="ECO:0000313" key="1">
    <source>
        <dbReference type="EMBL" id="KPI44335.1"/>
    </source>
</evidence>
<reference evidence="1 2" key="1">
    <citation type="submission" date="2015-06" db="EMBL/GenBank/DDBJ databases">
        <title>Draft genome of the ant-associated black yeast Phialophora attae CBS 131958.</title>
        <authorList>
            <person name="Moreno L.F."/>
            <person name="Stielow B.J."/>
            <person name="de Hoog S."/>
            <person name="Vicente V.A."/>
            <person name="Weiss V.A."/>
            <person name="de Vries M."/>
            <person name="Cruz L.M."/>
            <person name="Souza E.M."/>
        </authorList>
    </citation>
    <scope>NUCLEOTIDE SEQUENCE [LARGE SCALE GENOMIC DNA]</scope>
    <source>
        <strain evidence="1 2">CBS 131958</strain>
    </source>
</reference>